<dbReference type="PANTHER" id="PTHR30290:SF38">
    <property type="entry name" value="D,D-DIPEPTIDE-BINDING PERIPLASMIC PROTEIN DDPA-RELATED"/>
    <property type="match status" value="1"/>
</dbReference>
<dbReference type="Gene3D" id="3.10.105.10">
    <property type="entry name" value="Dipeptide-binding Protein, Domain 3"/>
    <property type="match status" value="1"/>
</dbReference>
<evidence type="ECO:0000313" key="4">
    <source>
        <dbReference type="EMBL" id="KAK3606970.1"/>
    </source>
</evidence>
<dbReference type="Proteomes" id="UP001195483">
    <property type="component" value="Unassembled WGS sequence"/>
</dbReference>
<proteinExistence type="predicted"/>
<dbReference type="InterPro" id="IPR033752">
    <property type="entry name" value="MetA_family"/>
</dbReference>
<dbReference type="Gene3D" id="3.90.76.10">
    <property type="entry name" value="Dipeptide-binding Protein, Domain 1"/>
    <property type="match status" value="1"/>
</dbReference>
<dbReference type="GO" id="GO:1904680">
    <property type="term" value="F:peptide transmembrane transporter activity"/>
    <property type="evidence" value="ECO:0007669"/>
    <property type="project" value="TreeGrafter"/>
</dbReference>
<dbReference type="CDD" id="cd08494">
    <property type="entry name" value="PBP2_NikA_DppA_OppA_like_6"/>
    <property type="match status" value="1"/>
</dbReference>
<dbReference type="InterPro" id="IPR029062">
    <property type="entry name" value="Class_I_gatase-like"/>
</dbReference>
<evidence type="ECO:0000313" key="5">
    <source>
        <dbReference type="Proteomes" id="UP001195483"/>
    </source>
</evidence>
<protein>
    <recommendedName>
        <fullName evidence="3">Solute-binding protein family 5 domain-containing protein</fullName>
    </recommendedName>
</protein>
<dbReference type="SUPFAM" id="SSF53850">
    <property type="entry name" value="Periplasmic binding protein-like II"/>
    <property type="match status" value="1"/>
</dbReference>
<evidence type="ECO:0000256" key="1">
    <source>
        <dbReference type="ARBA" id="ARBA00022729"/>
    </source>
</evidence>
<keyword evidence="1 2" id="KW-0732">Signal</keyword>
<sequence>MIKRIGRLLTVSVLFGLLSTTPGVAEEFKMGMVLEPPHLDPTAGAAAAIDEVVYANIFEGLTRIGADGQVLPALASDWTVSKDSRVYTFNLKRGVKFHDGTAFSAQDVKFSFERAAADTSENAQKPVFKNIAKAEAVNPYKVRITLKEARGNFLILAGYGDAVMVSEKSAKQNKSSPIGTGPFVFKEWRKGDRVMLEKNKVYHGPRPKLDRITFRFISDPNAARNALLTGDVDGFANFPAPELISGLKTDTRFEVAIGNTEGETILAINNKRTPFNDLKVRQALAYAIDRQEIVDGAMFGIGQVIGSHFSPSAPGYVDLTGRYPYDPAKAKALLKEAGIKEGLTVSLKLPPPVYARRGAAVGIKAEISAVEWAQWLDQVFRNKDYDLTIVSHTEPMDIDIYARPDYYFNYQNPALVNVIDTLNRTWDTKKRNVLLADAQKIITEDAVNVYLFMLPKIGIWRKEFKGLWHNSPVQANDMTAVYPKTDCPVTIILPKDYHARQELENNRVICISEETAQSMDIRALRIGILNIMPEAEAYEYSLLHPLGRSVLQIVPVWIKLRSHTYNSSNAGHLVRLYQYYDEAIRNGSLDGMIITGAPVEKLDYEQVRYWSEIREILNDCRHSVPLTLGICWGGLALAYLMGFEKQNFARKLFGVFETHNLNPRHAVTGALDDVFWLPHSRYSGIADRDLEQGEKDGRVRLLAHAPDTGYSILNRQTADGSSTSGILNTKRTDW</sequence>
<dbReference type="Gene3D" id="3.40.50.880">
    <property type="match status" value="1"/>
</dbReference>
<comment type="caution">
    <text evidence="4">The sequence shown here is derived from an EMBL/GenBank/DDBJ whole genome shotgun (WGS) entry which is preliminary data.</text>
</comment>
<reference evidence="4" key="1">
    <citation type="journal article" date="2021" name="Genome Biol. Evol.">
        <title>A High-Quality Reference Genome for a Parasitic Bivalve with Doubly Uniparental Inheritance (Bivalvia: Unionida).</title>
        <authorList>
            <person name="Smith C.H."/>
        </authorList>
    </citation>
    <scope>NUCLEOTIDE SEQUENCE</scope>
    <source>
        <strain evidence="4">CHS0354</strain>
    </source>
</reference>
<evidence type="ECO:0000256" key="2">
    <source>
        <dbReference type="SAM" id="SignalP"/>
    </source>
</evidence>
<feature type="signal peptide" evidence="2">
    <location>
        <begin position="1"/>
        <end position="25"/>
    </location>
</feature>
<organism evidence="4 5">
    <name type="scientific">Potamilus streckersoni</name>
    <dbReference type="NCBI Taxonomy" id="2493646"/>
    <lineage>
        <taxon>Eukaryota</taxon>
        <taxon>Metazoa</taxon>
        <taxon>Spiralia</taxon>
        <taxon>Lophotrochozoa</taxon>
        <taxon>Mollusca</taxon>
        <taxon>Bivalvia</taxon>
        <taxon>Autobranchia</taxon>
        <taxon>Heteroconchia</taxon>
        <taxon>Palaeoheterodonta</taxon>
        <taxon>Unionida</taxon>
        <taxon>Unionoidea</taxon>
        <taxon>Unionidae</taxon>
        <taxon>Ambleminae</taxon>
        <taxon>Lampsilini</taxon>
        <taxon>Potamilus</taxon>
    </lineage>
</organism>
<reference evidence="4" key="3">
    <citation type="submission" date="2023-05" db="EMBL/GenBank/DDBJ databases">
        <authorList>
            <person name="Smith C.H."/>
        </authorList>
    </citation>
    <scope>NUCLEOTIDE SEQUENCE</scope>
    <source>
        <strain evidence="4">CHS0354</strain>
        <tissue evidence="4">Mantle</tissue>
    </source>
</reference>
<dbReference type="GO" id="GO:0015833">
    <property type="term" value="P:peptide transport"/>
    <property type="evidence" value="ECO:0007669"/>
    <property type="project" value="TreeGrafter"/>
</dbReference>
<reference evidence="4" key="2">
    <citation type="journal article" date="2021" name="Genome Biol. Evol.">
        <title>Developing a high-quality reference genome for a parasitic bivalve with doubly uniparental inheritance (Bivalvia: Unionida).</title>
        <authorList>
            <person name="Smith C.H."/>
        </authorList>
    </citation>
    <scope>NUCLEOTIDE SEQUENCE</scope>
    <source>
        <strain evidence="4">CHS0354</strain>
        <tissue evidence="4">Mantle</tissue>
    </source>
</reference>
<dbReference type="InterPro" id="IPR000914">
    <property type="entry name" value="SBP_5_dom"/>
</dbReference>
<dbReference type="InterPro" id="IPR039424">
    <property type="entry name" value="SBP_5"/>
</dbReference>
<accession>A0AAE0TBU6</accession>
<dbReference type="Pfam" id="PF00496">
    <property type="entry name" value="SBP_bac_5"/>
    <property type="match status" value="1"/>
</dbReference>
<gene>
    <name evidence="4" type="ORF">CHS0354_018566</name>
</gene>
<evidence type="ECO:0000259" key="3">
    <source>
        <dbReference type="Pfam" id="PF00496"/>
    </source>
</evidence>
<dbReference type="SUPFAM" id="SSF52317">
    <property type="entry name" value="Class I glutamine amidotransferase-like"/>
    <property type="match status" value="1"/>
</dbReference>
<dbReference type="InterPro" id="IPR023765">
    <property type="entry name" value="SBP_5_CS"/>
</dbReference>
<dbReference type="PROSITE" id="PS01040">
    <property type="entry name" value="SBP_BACTERIAL_5"/>
    <property type="match status" value="1"/>
</dbReference>
<feature type="domain" description="Solute-binding protein family 5" evidence="3">
    <location>
        <begin position="70"/>
        <end position="393"/>
    </location>
</feature>
<dbReference type="Pfam" id="PF04204">
    <property type="entry name" value="HTS"/>
    <property type="match status" value="1"/>
</dbReference>
<dbReference type="Gene3D" id="3.40.190.10">
    <property type="entry name" value="Periplasmic binding protein-like II"/>
    <property type="match status" value="1"/>
</dbReference>
<dbReference type="AlphaFoldDB" id="A0AAE0TBU6"/>
<name>A0AAE0TBU6_9BIVA</name>
<dbReference type="PANTHER" id="PTHR30290">
    <property type="entry name" value="PERIPLASMIC BINDING COMPONENT OF ABC TRANSPORTER"/>
    <property type="match status" value="1"/>
</dbReference>
<feature type="chain" id="PRO_5042163519" description="Solute-binding protein family 5 domain-containing protein" evidence="2">
    <location>
        <begin position="26"/>
        <end position="734"/>
    </location>
</feature>
<dbReference type="EMBL" id="JAEAOA010001141">
    <property type="protein sequence ID" value="KAK3606970.1"/>
    <property type="molecule type" value="Genomic_DNA"/>
</dbReference>
<keyword evidence="5" id="KW-1185">Reference proteome</keyword>